<dbReference type="EMBL" id="CAJZBQ010000012">
    <property type="protein sequence ID" value="CAG9314709.1"/>
    <property type="molecule type" value="Genomic_DNA"/>
</dbReference>
<evidence type="ECO:0000313" key="13">
    <source>
        <dbReference type="Proteomes" id="UP001162131"/>
    </source>
</evidence>
<keyword evidence="5" id="KW-0479">Metal-binding</keyword>
<keyword evidence="6" id="KW-0677">Repeat</keyword>
<dbReference type="PROSITE" id="PS00018">
    <property type="entry name" value="EF_HAND_1"/>
    <property type="match status" value="1"/>
</dbReference>
<comment type="similarity">
    <text evidence="2">Belongs to the centrin family.</text>
</comment>
<dbReference type="FunFam" id="1.10.238.10:FF:000178">
    <property type="entry name" value="Calmodulin-2 A"/>
    <property type="match status" value="1"/>
</dbReference>
<dbReference type="CDD" id="cd00051">
    <property type="entry name" value="EFh"/>
    <property type="match status" value="1"/>
</dbReference>
<dbReference type="InterPro" id="IPR018247">
    <property type="entry name" value="EF_Hand_1_Ca_BS"/>
</dbReference>
<comment type="subcellular location">
    <subcellularLocation>
        <location evidence="1">Cytoplasm</location>
        <location evidence="1">Cytoskeleton</location>
    </subcellularLocation>
</comment>
<dbReference type="PANTHER" id="PTHR23048">
    <property type="entry name" value="MYOSIN LIGHT CHAIN 1, 3"/>
    <property type="match status" value="1"/>
</dbReference>
<dbReference type="InterPro" id="IPR002048">
    <property type="entry name" value="EF_hand_dom"/>
</dbReference>
<dbReference type="InterPro" id="IPR011992">
    <property type="entry name" value="EF-hand-dom_pair"/>
</dbReference>
<dbReference type="Pfam" id="PF13499">
    <property type="entry name" value="EF-hand_7"/>
    <property type="match status" value="2"/>
</dbReference>
<dbReference type="Proteomes" id="UP001162131">
    <property type="component" value="Unassembled WGS sequence"/>
</dbReference>
<gene>
    <name evidence="12" type="ORF">BSTOLATCC_MIC11707</name>
</gene>
<evidence type="ECO:0000256" key="6">
    <source>
        <dbReference type="ARBA" id="ARBA00022737"/>
    </source>
</evidence>
<dbReference type="AlphaFoldDB" id="A0AAU9J248"/>
<evidence type="ECO:0000256" key="5">
    <source>
        <dbReference type="ARBA" id="ARBA00022723"/>
    </source>
</evidence>
<name>A0AAU9J248_9CILI</name>
<comment type="caution">
    <text evidence="12">The sequence shown here is derived from an EMBL/GenBank/DDBJ whole genome shotgun (WGS) entry which is preliminary data.</text>
</comment>
<sequence>MADHLTVEQIAEIKETFSLFDKNGIGTISLDEMCIIVRALGQTPTENELEVMKNEADPDGTGRVDYPEFLSIFAKYQKEPVSELELITAFEELDEMKKGNITVSRLRNLMTKFGETLSEEELQKMIHYANPDNDGNINYRDFAKLMMSR</sequence>
<feature type="domain" description="EF-hand" evidence="11">
    <location>
        <begin position="44"/>
        <end position="79"/>
    </location>
</feature>
<keyword evidence="13" id="KW-1185">Reference proteome</keyword>
<dbReference type="PANTHER" id="PTHR23048:SF0">
    <property type="entry name" value="CALMODULIN LIKE 3"/>
    <property type="match status" value="1"/>
</dbReference>
<evidence type="ECO:0000256" key="7">
    <source>
        <dbReference type="ARBA" id="ARBA00022837"/>
    </source>
</evidence>
<dbReference type="GO" id="GO:0005509">
    <property type="term" value="F:calcium ion binding"/>
    <property type="evidence" value="ECO:0007669"/>
    <property type="project" value="InterPro"/>
</dbReference>
<organism evidence="12 13">
    <name type="scientific">Blepharisma stoltei</name>
    <dbReference type="NCBI Taxonomy" id="1481888"/>
    <lineage>
        <taxon>Eukaryota</taxon>
        <taxon>Sar</taxon>
        <taxon>Alveolata</taxon>
        <taxon>Ciliophora</taxon>
        <taxon>Postciliodesmatophora</taxon>
        <taxon>Heterotrichea</taxon>
        <taxon>Heterotrichida</taxon>
        <taxon>Blepharismidae</taxon>
        <taxon>Blepharisma</taxon>
    </lineage>
</organism>
<reference evidence="12" key="1">
    <citation type="submission" date="2021-09" db="EMBL/GenBank/DDBJ databases">
        <authorList>
            <consortium name="AG Swart"/>
            <person name="Singh M."/>
            <person name="Singh A."/>
            <person name="Seah K."/>
            <person name="Emmerich C."/>
        </authorList>
    </citation>
    <scope>NUCLEOTIDE SEQUENCE</scope>
    <source>
        <strain evidence="12">ATCC30299</strain>
    </source>
</reference>
<dbReference type="GO" id="GO:0016460">
    <property type="term" value="C:myosin II complex"/>
    <property type="evidence" value="ECO:0007669"/>
    <property type="project" value="TreeGrafter"/>
</dbReference>
<feature type="domain" description="EF-hand" evidence="11">
    <location>
        <begin position="8"/>
        <end position="43"/>
    </location>
</feature>
<keyword evidence="4" id="KW-0963">Cytoplasm</keyword>
<evidence type="ECO:0000256" key="4">
    <source>
        <dbReference type="ARBA" id="ARBA00022490"/>
    </source>
</evidence>
<evidence type="ECO:0000256" key="3">
    <source>
        <dbReference type="ARBA" id="ARBA00020786"/>
    </source>
</evidence>
<evidence type="ECO:0000256" key="10">
    <source>
        <dbReference type="ARBA" id="ARBA00025692"/>
    </source>
</evidence>
<dbReference type="Gene3D" id="1.10.238.10">
    <property type="entry name" value="EF-hand"/>
    <property type="match status" value="1"/>
</dbReference>
<evidence type="ECO:0000256" key="8">
    <source>
        <dbReference type="ARBA" id="ARBA00022990"/>
    </source>
</evidence>
<keyword evidence="9" id="KW-0206">Cytoskeleton</keyword>
<keyword evidence="7" id="KW-0106">Calcium</keyword>
<evidence type="ECO:0000256" key="2">
    <source>
        <dbReference type="ARBA" id="ARBA00005253"/>
    </source>
</evidence>
<evidence type="ECO:0000256" key="1">
    <source>
        <dbReference type="ARBA" id="ARBA00004245"/>
    </source>
</evidence>
<comment type="function">
    <text evidence="10">Plays a fundamental role in microtubule organizing center structure and function. Component of the infraciliary lattice (ICL) and the ciliary basal bodies.</text>
</comment>
<evidence type="ECO:0000256" key="9">
    <source>
        <dbReference type="ARBA" id="ARBA00023212"/>
    </source>
</evidence>
<dbReference type="PROSITE" id="PS50222">
    <property type="entry name" value="EF_HAND_2"/>
    <property type="match status" value="3"/>
</dbReference>
<feature type="domain" description="EF-hand" evidence="11">
    <location>
        <begin position="117"/>
        <end position="149"/>
    </location>
</feature>
<proteinExistence type="inferred from homology"/>
<dbReference type="SUPFAM" id="SSF47473">
    <property type="entry name" value="EF-hand"/>
    <property type="match status" value="1"/>
</dbReference>
<evidence type="ECO:0000259" key="11">
    <source>
        <dbReference type="PROSITE" id="PS50222"/>
    </source>
</evidence>
<keyword evidence="8" id="KW-0007">Acetylation</keyword>
<evidence type="ECO:0000313" key="12">
    <source>
        <dbReference type="EMBL" id="CAG9314709.1"/>
    </source>
</evidence>
<accession>A0AAU9J248</accession>
<dbReference type="SMART" id="SM00054">
    <property type="entry name" value="EFh"/>
    <property type="match status" value="4"/>
</dbReference>
<protein>
    <recommendedName>
        <fullName evidence="3">Calmodulin</fullName>
    </recommendedName>
</protein>
<dbReference type="InterPro" id="IPR050230">
    <property type="entry name" value="CALM/Myosin/TropC-like"/>
</dbReference>